<evidence type="ECO:0000313" key="1">
    <source>
        <dbReference type="EMBL" id="KAI5411335.1"/>
    </source>
</evidence>
<dbReference type="EMBL" id="JAMSHJ010000005">
    <property type="protein sequence ID" value="KAI5411335.1"/>
    <property type="molecule type" value="Genomic_DNA"/>
</dbReference>
<proteinExistence type="predicted"/>
<sequence length="139" mass="15695">HWVAVKNILKYLRRTKDSFLIYGGQEELTVIGYTDASFQTDKDDFRSQSGYVFCLNGGAVSWKSSKQDTVADFTIEAEYIVASSAAKEVVWIKKFISELGIVPSIVDPTGDNNGAIAQAKEPRSHQRSKHILRRYHLIR</sequence>
<dbReference type="AlphaFoldDB" id="A0A9D5AML3"/>
<name>A0A9D5AML3_PEA</name>
<dbReference type="Gramene" id="Psat05G0643300-T1">
    <property type="protein sequence ID" value="KAI5411335.1"/>
    <property type="gene ID" value="KIW84_056433"/>
</dbReference>
<protein>
    <recommendedName>
        <fullName evidence="3">Retrotransposon protein, putative, Ty1-copia subclass</fullName>
    </recommendedName>
</protein>
<comment type="caution">
    <text evidence="1">The sequence shown here is derived from an EMBL/GenBank/DDBJ whole genome shotgun (WGS) entry which is preliminary data.</text>
</comment>
<organism evidence="1 2">
    <name type="scientific">Pisum sativum</name>
    <name type="common">Garden pea</name>
    <name type="synonym">Lathyrus oleraceus</name>
    <dbReference type="NCBI Taxonomy" id="3888"/>
    <lineage>
        <taxon>Eukaryota</taxon>
        <taxon>Viridiplantae</taxon>
        <taxon>Streptophyta</taxon>
        <taxon>Embryophyta</taxon>
        <taxon>Tracheophyta</taxon>
        <taxon>Spermatophyta</taxon>
        <taxon>Magnoliopsida</taxon>
        <taxon>eudicotyledons</taxon>
        <taxon>Gunneridae</taxon>
        <taxon>Pentapetalae</taxon>
        <taxon>rosids</taxon>
        <taxon>fabids</taxon>
        <taxon>Fabales</taxon>
        <taxon>Fabaceae</taxon>
        <taxon>Papilionoideae</taxon>
        <taxon>50 kb inversion clade</taxon>
        <taxon>NPAAA clade</taxon>
        <taxon>Hologalegina</taxon>
        <taxon>IRL clade</taxon>
        <taxon>Fabeae</taxon>
        <taxon>Lathyrus</taxon>
    </lineage>
</organism>
<feature type="non-terminal residue" evidence="1">
    <location>
        <position position="1"/>
    </location>
</feature>
<gene>
    <name evidence="1" type="ORF">KIW84_056433</name>
</gene>
<feature type="non-terminal residue" evidence="1">
    <location>
        <position position="139"/>
    </location>
</feature>
<reference evidence="1 2" key="1">
    <citation type="journal article" date="2022" name="Nat. Genet.">
        <title>Improved pea reference genome and pan-genome highlight genomic features and evolutionary characteristics.</title>
        <authorList>
            <person name="Yang T."/>
            <person name="Liu R."/>
            <person name="Luo Y."/>
            <person name="Hu S."/>
            <person name="Wang D."/>
            <person name="Wang C."/>
            <person name="Pandey M.K."/>
            <person name="Ge S."/>
            <person name="Xu Q."/>
            <person name="Li N."/>
            <person name="Li G."/>
            <person name="Huang Y."/>
            <person name="Saxena R.K."/>
            <person name="Ji Y."/>
            <person name="Li M."/>
            <person name="Yan X."/>
            <person name="He Y."/>
            <person name="Liu Y."/>
            <person name="Wang X."/>
            <person name="Xiang C."/>
            <person name="Varshney R.K."/>
            <person name="Ding H."/>
            <person name="Gao S."/>
            <person name="Zong X."/>
        </authorList>
    </citation>
    <scope>NUCLEOTIDE SEQUENCE [LARGE SCALE GENOMIC DNA]</scope>
    <source>
        <strain evidence="1 2">cv. Zhongwan 6</strain>
    </source>
</reference>
<evidence type="ECO:0000313" key="2">
    <source>
        <dbReference type="Proteomes" id="UP001058974"/>
    </source>
</evidence>
<evidence type="ECO:0008006" key="3">
    <source>
        <dbReference type="Google" id="ProtNLM"/>
    </source>
</evidence>
<keyword evidence="2" id="KW-1185">Reference proteome</keyword>
<dbReference type="Proteomes" id="UP001058974">
    <property type="component" value="Chromosome 5"/>
</dbReference>
<accession>A0A9D5AML3</accession>
<dbReference type="CDD" id="cd09272">
    <property type="entry name" value="RNase_HI_RT_Ty1"/>
    <property type="match status" value="1"/>
</dbReference>
<dbReference type="PANTHER" id="PTHR11439">
    <property type="entry name" value="GAG-POL-RELATED RETROTRANSPOSON"/>
    <property type="match status" value="1"/>
</dbReference>
<dbReference type="PANTHER" id="PTHR11439:SF496">
    <property type="entry name" value="RNA-DIRECTED DNA POLYMERASE"/>
    <property type="match status" value="1"/>
</dbReference>